<evidence type="ECO:0000313" key="1">
    <source>
        <dbReference type="EMBL" id="KAF2219650.1"/>
    </source>
</evidence>
<dbReference type="Proteomes" id="UP000799538">
    <property type="component" value="Unassembled WGS sequence"/>
</dbReference>
<reference evidence="2" key="1">
    <citation type="journal article" date="2020" name="Stud. Mycol.">
        <title>101 Dothideomycetes genomes: A test case for predicting lifestyles and emergence of pathogens.</title>
        <authorList>
            <person name="Haridas S."/>
            <person name="Albert R."/>
            <person name="Binder M."/>
            <person name="Bloem J."/>
            <person name="LaButti K."/>
            <person name="Salamov A."/>
            <person name="Andreopoulos B."/>
            <person name="Baker S."/>
            <person name="Barry K."/>
            <person name="Bills G."/>
            <person name="Bluhm B."/>
            <person name="Cannon C."/>
            <person name="Castanera R."/>
            <person name="Culley D."/>
            <person name="Daum C."/>
            <person name="Ezra D."/>
            <person name="Gonzalez J."/>
            <person name="Henrissat B."/>
            <person name="Kuo A."/>
            <person name="Liang C."/>
            <person name="Lipzen A."/>
            <person name="Lutzoni F."/>
            <person name="Magnuson J."/>
            <person name="Mondo S."/>
            <person name="Nolan M."/>
            <person name="Ohm R."/>
            <person name="Pangilinan J."/>
            <person name="Park H.-J."/>
            <person name="Ramirez L."/>
            <person name="Alfaro M."/>
            <person name="Sun H."/>
            <person name="Tritt A."/>
            <person name="Yoshinaga Y."/>
            <person name="Zwiers L.-H."/>
            <person name="Turgeon B."/>
            <person name="Goodwin S."/>
            <person name="Spatafora J."/>
            <person name="Crous P."/>
            <person name="Grigoriev I."/>
        </authorList>
    </citation>
    <scope>NUCLEOTIDE SEQUENCE [LARGE SCALE GENOMIC DNA]</scope>
    <source>
        <strain evidence="2">CECT 20119</strain>
    </source>
</reference>
<protein>
    <submittedName>
        <fullName evidence="1">Uncharacterized protein</fullName>
    </submittedName>
</protein>
<evidence type="ECO:0000313" key="2">
    <source>
        <dbReference type="Proteomes" id="UP000799538"/>
    </source>
</evidence>
<proteinExistence type="predicted"/>
<dbReference type="AlphaFoldDB" id="A0A6A6G2J2"/>
<organism evidence="1 2">
    <name type="scientific">Elsinoe ampelina</name>
    <dbReference type="NCBI Taxonomy" id="302913"/>
    <lineage>
        <taxon>Eukaryota</taxon>
        <taxon>Fungi</taxon>
        <taxon>Dikarya</taxon>
        <taxon>Ascomycota</taxon>
        <taxon>Pezizomycotina</taxon>
        <taxon>Dothideomycetes</taxon>
        <taxon>Dothideomycetidae</taxon>
        <taxon>Myriangiales</taxon>
        <taxon>Elsinoaceae</taxon>
        <taxon>Elsinoe</taxon>
    </lineage>
</organism>
<dbReference type="EMBL" id="ML992515">
    <property type="protein sequence ID" value="KAF2219650.1"/>
    <property type="molecule type" value="Genomic_DNA"/>
</dbReference>
<gene>
    <name evidence="1" type="ORF">BDZ85DRAFT_268125</name>
</gene>
<keyword evidence="2" id="KW-1185">Reference proteome</keyword>
<name>A0A6A6G2J2_9PEZI</name>
<sequence>MLDRHSDPPPASAESTPVQCSCFSTTHGSDAQVRASSRQARRFPSSTAPAWSVGRQAMCRKHACTKVYPLPFSRRRPAPSSLQVCTAAVSYATQRAQETFGLHSPGGSGWPAHACGTGPRAAGGGALLRDFSTLPGVGCRAEDACAGKQFRGRDETRWV</sequence>
<accession>A0A6A6G2J2</accession>